<dbReference type="SMART" id="SM00267">
    <property type="entry name" value="GGDEF"/>
    <property type="match status" value="1"/>
</dbReference>
<organism evidence="4 5">
    <name type="scientific">Salipaludibacillus neizhouensis</name>
    <dbReference type="NCBI Taxonomy" id="885475"/>
    <lineage>
        <taxon>Bacteria</taxon>
        <taxon>Bacillati</taxon>
        <taxon>Bacillota</taxon>
        <taxon>Bacilli</taxon>
        <taxon>Bacillales</taxon>
        <taxon>Bacillaceae</taxon>
    </lineage>
</organism>
<accession>A0A3A9K6N7</accession>
<dbReference type="AlphaFoldDB" id="A0A3A9K6N7"/>
<proteinExistence type="predicted"/>
<dbReference type="NCBIfam" id="TIGR00254">
    <property type="entry name" value="GGDEF"/>
    <property type="match status" value="1"/>
</dbReference>
<dbReference type="SUPFAM" id="SSF47226">
    <property type="entry name" value="Histidine-containing phosphotransfer domain, HPT domain"/>
    <property type="match status" value="1"/>
</dbReference>
<comment type="caution">
    <text evidence="4">The sequence shown here is derived from an EMBL/GenBank/DDBJ whole genome shotgun (WGS) entry which is preliminary data.</text>
</comment>
<evidence type="ECO:0000313" key="5">
    <source>
        <dbReference type="Proteomes" id="UP000281498"/>
    </source>
</evidence>
<dbReference type="PROSITE" id="PS50110">
    <property type="entry name" value="RESPONSE_REGULATORY"/>
    <property type="match status" value="2"/>
</dbReference>
<dbReference type="Gene3D" id="3.30.70.270">
    <property type="match status" value="1"/>
</dbReference>
<dbReference type="FunFam" id="3.30.70.270:FF:000001">
    <property type="entry name" value="Diguanylate cyclase domain protein"/>
    <property type="match status" value="1"/>
</dbReference>
<gene>
    <name evidence="4" type="ORF">CR203_05225</name>
</gene>
<dbReference type="InterPro" id="IPR050469">
    <property type="entry name" value="Diguanylate_Cyclase"/>
</dbReference>
<dbReference type="InterPro" id="IPR011006">
    <property type="entry name" value="CheY-like_superfamily"/>
</dbReference>
<sequence>MEIKKYQQMMNERIEKTVNRWEKRETVSEDELYRFFHNVKGTSGTIGMSELKDIASHHLEFLEEKSGKLWTESEWRVLLKELPVYKSEKEMPVTENIWTGDLTEQEERPFILIIDDDVEFVTFIKDYLESNGFQTIIALTGEKGLELFYDMKPSLIILDYILPDIDGIAVLKQLLEKAQKEFTPIVMMSAHSSSENRARAYEMGAFDFIGKPIDKNLFIPFINNRLKFRDRVNNFVLQDELTGAYNRKYLTIELTKQIKKLAEKTTPAFSYVMVDLDHFKQVNDNYGHLVGDEVLKKFVELFKRVARPEDSICRYGGEEFTFILPDTTRHQAEARVSTFRELLSEQKFQSESDTFTVTFSAGIKEVDNGSFHPKMIMEHADKALYMAKDSGRNKTIIFDRELEKVETSDSLTIIIVDDDEVVRGMLTHHYRKKGEISGRPIEIRDYDNGISFLNDKWYKRNQQYIVLLDGMMPKMDGVEVLKQLRDHYPKKDIIVSMLTARKGELEVARALNLGADDYMVKPFNVKEVSARIDRIASRVLHP</sequence>
<dbReference type="InterPro" id="IPR001789">
    <property type="entry name" value="Sig_transdc_resp-reg_receiver"/>
</dbReference>
<dbReference type="InterPro" id="IPR036641">
    <property type="entry name" value="HPT_dom_sf"/>
</dbReference>
<feature type="domain" description="GGDEF" evidence="3">
    <location>
        <begin position="267"/>
        <end position="400"/>
    </location>
</feature>
<name>A0A3A9K6N7_9BACI</name>
<dbReference type="SUPFAM" id="SSF55073">
    <property type="entry name" value="Nucleotide cyclase"/>
    <property type="match status" value="1"/>
</dbReference>
<dbReference type="GO" id="GO:1902201">
    <property type="term" value="P:negative regulation of bacterial-type flagellum-dependent cell motility"/>
    <property type="evidence" value="ECO:0007669"/>
    <property type="project" value="TreeGrafter"/>
</dbReference>
<feature type="modified residue" description="4-aspartylphosphate" evidence="1">
    <location>
        <position position="159"/>
    </location>
</feature>
<dbReference type="GO" id="GO:0005886">
    <property type="term" value="C:plasma membrane"/>
    <property type="evidence" value="ECO:0007669"/>
    <property type="project" value="TreeGrafter"/>
</dbReference>
<dbReference type="InterPro" id="IPR000160">
    <property type="entry name" value="GGDEF_dom"/>
</dbReference>
<dbReference type="Gene3D" id="3.40.50.2300">
    <property type="match status" value="2"/>
</dbReference>
<dbReference type="InterPro" id="IPR029787">
    <property type="entry name" value="Nucleotide_cyclase"/>
</dbReference>
<evidence type="ECO:0000256" key="1">
    <source>
        <dbReference type="PROSITE-ProRule" id="PRU00169"/>
    </source>
</evidence>
<evidence type="ECO:0000313" key="4">
    <source>
        <dbReference type="EMBL" id="RKL67909.1"/>
    </source>
</evidence>
<keyword evidence="1" id="KW-0597">Phosphoprotein</keyword>
<dbReference type="Proteomes" id="UP000281498">
    <property type="component" value="Unassembled WGS sequence"/>
</dbReference>
<dbReference type="PROSITE" id="PS50887">
    <property type="entry name" value="GGDEF"/>
    <property type="match status" value="1"/>
</dbReference>
<evidence type="ECO:0000259" key="3">
    <source>
        <dbReference type="PROSITE" id="PS50887"/>
    </source>
</evidence>
<dbReference type="SMART" id="SM00448">
    <property type="entry name" value="REC"/>
    <property type="match status" value="2"/>
</dbReference>
<dbReference type="CDD" id="cd01949">
    <property type="entry name" value="GGDEF"/>
    <property type="match status" value="1"/>
</dbReference>
<dbReference type="Pfam" id="PF00072">
    <property type="entry name" value="Response_reg"/>
    <property type="match status" value="2"/>
</dbReference>
<dbReference type="PANTHER" id="PTHR45138:SF9">
    <property type="entry name" value="DIGUANYLATE CYCLASE DGCM-RELATED"/>
    <property type="match status" value="1"/>
</dbReference>
<dbReference type="EMBL" id="PDOE01000002">
    <property type="protein sequence ID" value="RKL67909.1"/>
    <property type="molecule type" value="Genomic_DNA"/>
</dbReference>
<dbReference type="CDD" id="cd17574">
    <property type="entry name" value="REC_OmpR"/>
    <property type="match status" value="1"/>
</dbReference>
<dbReference type="PANTHER" id="PTHR45138">
    <property type="entry name" value="REGULATORY COMPONENTS OF SENSORY TRANSDUCTION SYSTEM"/>
    <property type="match status" value="1"/>
</dbReference>
<keyword evidence="5" id="KW-1185">Reference proteome</keyword>
<dbReference type="Pfam" id="PF00990">
    <property type="entry name" value="GGDEF"/>
    <property type="match status" value="1"/>
</dbReference>
<feature type="domain" description="Response regulatory" evidence="2">
    <location>
        <begin position="412"/>
        <end position="536"/>
    </location>
</feature>
<dbReference type="InterPro" id="IPR043128">
    <property type="entry name" value="Rev_trsase/Diguanyl_cyclase"/>
</dbReference>
<feature type="modified residue" description="4-aspartylphosphate" evidence="1">
    <location>
        <position position="469"/>
    </location>
</feature>
<evidence type="ECO:0000259" key="2">
    <source>
        <dbReference type="PROSITE" id="PS50110"/>
    </source>
</evidence>
<dbReference type="GO" id="GO:0000160">
    <property type="term" value="P:phosphorelay signal transduction system"/>
    <property type="evidence" value="ECO:0007669"/>
    <property type="project" value="InterPro"/>
</dbReference>
<dbReference type="GO" id="GO:0043709">
    <property type="term" value="P:cell adhesion involved in single-species biofilm formation"/>
    <property type="evidence" value="ECO:0007669"/>
    <property type="project" value="TreeGrafter"/>
</dbReference>
<dbReference type="OrthoDB" id="9759607at2"/>
<dbReference type="SUPFAM" id="SSF52172">
    <property type="entry name" value="CheY-like"/>
    <property type="match status" value="2"/>
</dbReference>
<dbReference type="CDD" id="cd00156">
    <property type="entry name" value="REC"/>
    <property type="match status" value="1"/>
</dbReference>
<protein>
    <submittedName>
        <fullName evidence="4">Diguanylate cyclase</fullName>
    </submittedName>
</protein>
<dbReference type="GO" id="GO:0052621">
    <property type="term" value="F:diguanylate cyclase activity"/>
    <property type="evidence" value="ECO:0007669"/>
    <property type="project" value="TreeGrafter"/>
</dbReference>
<dbReference type="RefSeq" id="WP_110938248.1">
    <property type="nucleotide sequence ID" value="NZ_KZ614147.1"/>
</dbReference>
<reference evidence="4 5" key="1">
    <citation type="submission" date="2017-10" db="EMBL/GenBank/DDBJ databases">
        <title>Bacillus sp. nov., a halophilic bacterium isolated from a Keqin Lake.</title>
        <authorList>
            <person name="Wang H."/>
        </authorList>
    </citation>
    <scope>NUCLEOTIDE SEQUENCE [LARGE SCALE GENOMIC DNA]</scope>
    <source>
        <strain evidence="4 5">KCTC 13187</strain>
    </source>
</reference>
<feature type="domain" description="Response regulatory" evidence="2">
    <location>
        <begin position="110"/>
        <end position="226"/>
    </location>
</feature>